<name>A0A815CL86_9BILA</name>
<accession>A0A815CL86</accession>
<feature type="compositionally biased region" description="Polar residues" evidence="1">
    <location>
        <begin position="47"/>
        <end position="59"/>
    </location>
</feature>
<protein>
    <submittedName>
        <fullName evidence="2">Uncharacterized protein</fullName>
    </submittedName>
</protein>
<gene>
    <name evidence="2" type="ORF">RFH988_LOCUS28912</name>
</gene>
<dbReference type="InterPro" id="IPR029021">
    <property type="entry name" value="Prot-tyrosine_phosphatase-like"/>
</dbReference>
<dbReference type="InterPro" id="IPR039802">
    <property type="entry name" value="MTMR14"/>
</dbReference>
<dbReference type="SUPFAM" id="SSF52799">
    <property type="entry name" value="(Phosphotyrosine protein) phosphatases II"/>
    <property type="match status" value="1"/>
</dbReference>
<evidence type="ECO:0000256" key="1">
    <source>
        <dbReference type="SAM" id="MobiDB-lite"/>
    </source>
</evidence>
<reference evidence="2" key="1">
    <citation type="submission" date="2021-02" db="EMBL/GenBank/DDBJ databases">
        <authorList>
            <person name="Nowell W R."/>
        </authorList>
    </citation>
    <scope>NUCLEOTIDE SEQUENCE</scope>
</reference>
<comment type="caution">
    <text evidence="2">The sequence shown here is derived from an EMBL/GenBank/DDBJ whole genome shotgun (WGS) entry which is preliminary data.</text>
</comment>
<evidence type="ECO:0000313" key="2">
    <source>
        <dbReference type="EMBL" id="CAF1285182.1"/>
    </source>
</evidence>
<dbReference type="AlphaFoldDB" id="A0A815CL86"/>
<dbReference type="PANTHER" id="PTHR13524:SF2">
    <property type="entry name" value="MYOTUBULARIN-RELATED PROTEIN 14"/>
    <property type="match status" value="1"/>
</dbReference>
<dbReference type="EMBL" id="CAJNOO010002632">
    <property type="protein sequence ID" value="CAF1285182.1"/>
    <property type="molecule type" value="Genomic_DNA"/>
</dbReference>
<dbReference type="PANTHER" id="PTHR13524">
    <property type="entry name" value="MYOTUBULARIN-RELATED"/>
    <property type="match status" value="1"/>
</dbReference>
<proteinExistence type="predicted"/>
<dbReference type="Proteomes" id="UP000663882">
    <property type="component" value="Unassembled WGS sequence"/>
</dbReference>
<evidence type="ECO:0000313" key="3">
    <source>
        <dbReference type="Proteomes" id="UP000663882"/>
    </source>
</evidence>
<sequence length="281" mass="32321">MRQSKLAQLEQISNIINKDIDNFNVDNSGESSNEQRFDENDEEDNTGNKTTNPLVTDSSINSFPVTNNLDGPPNIALVVSGVTADSLDAEVSQQQNSFDKFRGADIDLLRTLDVSSTDNSMVKKKYLPLNVTSLANSNKENRYRNFHLLIVRYPECEHFQEFCIEEYNSKLKFSNFLLTVNDSSFQVPERLSSLIINQLAIFKDDPGLLIHYIKGWNRTSSFVCLLRLSSWADRWIHQSLTLEEILYLILAYDCCLFGYQIYFSNRHCLPERLLRDEGESY</sequence>
<dbReference type="OrthoDB" id="2408718at2759"/>
<feature type="region of interest" description="Disordered" evidence="1">
    <location>
        <begin position="21"/>
        <end position="59"/>
    </location>
</feature>
<dbReference type="GO" id="GO:0004438">
    <property type="term" value="F:phosphatidylinositol-3-phosphate phosphatase activity"/>
    <property type="evidence" value="ECO:0007669"/>
    <property type="project" value="InterPro"/>
</dbReference>
<organism evidence="2 3">
    <name type="scientific">Rotaria sordida</name>
    <dbReference type="NCBI Taxonomy" id="392033"/>
    <lineage>
        <taxon>Eukaryota</taxon>
        <taxon>Metazoa</taxon>
        <taxon>Spiralia</taxon>
        <taxon>Gnathifera</taxon>
        <taxon>Rotifera</taxon>
        <taxon>Eurotatoria</taxon>
        <taxon>Bdelloidea</taxon>
        <taxon>Philodinida</taxon>
        <taxon>Philodinidae</taxon>
        <taxon>Rotaria</taxon>
    </lineage>
</organism>